<dbReference type="KEGG" id="gba:J421_2149"/>
<dbReference type="PANTHER" id="PTHR32308:SF10">
    <property type="entry name" value="CITRATE LYASE SUBUNIT BETA"/>
    <property type="match status" value="1"/>
</dbReference>
<dbReference type="OrthoDB" id="9808769at2"/>
<dbReference type="GO" id="GO:0006107">
    <property type="term" value="P:oxaloacetate metabolic process"/>
    <property type="evidence" value="ECO:0007669"/>
    <property type="project" value="TreeGrafter"/>
</dbReference>
<keyword evidence="2" id="KW-0479">Metal-binding</keyword>
<keyword evidence="3" id="KW-0460">Magnesium</keyword>
<dbReference type="PANTHER" id="PTHR32308">
    <property type="entry name" value="LYASE BETA SUBUNIT, PUTATIVE (AFU_ORTHOLOGUE AFUA_4G13030)-RELATED"/>
    <property type="match status" value="1"/>
</dbReference>
<name>W0RFY6_9BACT</name>
<dbReference type="AlphaFoldDB" id="W0RFY6"/>
<dbReference type="STRING" id="861299.J421_2149"/>
<dbReference type="InParanoid" id="W0RFY6"/>
<reference evidence="4 5" key="1">
    <citation type="journal article" date="2014" name="Genome Announc.">
        <title>Genome Sequence and Methylome of Soil Bacterium Gemmatirosa kalamazoonensis KBS708T, a Member of the Rarely Cultivated Gemmatimonadetes Phylum.</title>
        <authorList>
            <person name="Debruyn J.M."/>
            <person name="Radosevich M."/>
            <person name="Wommack K.E."/>
            <person name="Polson S.W."/>
            <person name="Hauser L.J."/>
            <person name="Fawaz M.N."/>
            <person name="Korlach J."/>
            <person name="Tsai Y.C."/>
        </authorList>
    </citation>
    <scope>NUCLEOTIDE SEQUENCE [LARGE SCALE GENOMIC DNA]</scope>
    <source>
        <strain evidence="4 5">KBS708</strain>
    </source>
</reference>
<protein>
    <submittedName>
        <fullName evidence="4">HpcH/HpaI aldolase</fullName>
    </submittedName>
</protein>
<dbReference type="GO" id="GO:0000287">
    <property type="term" value="F:magnesium ion binding"/>
    <property type="evidence" value="ECO:0007669"/>
    <property type="project" value="TreeGrafter"/>
</dbReference>
<gene>
    <name evidence="4" type="ORF">J421_2149</name>
</gene>
<dbReference type="Pfam" id="PF22484">
    <property type="entry name" value="DUF6986"/>
    <property type="match status" value="1"/>
</dbReference>
<dbReference type="GO" id="GO:0003824">
    <property type="term" value="F:catalytic activity"/>
    <property type="evidence" value="ECO:0007669"/>
    <property type="project" value="InterPro"/>
</dbReference>
<evidence type="ECO:0000313" key="4">
    <source>
        <dbReference type="EMBL" id="AHG89686.1"/>
    </source>
</evidence>
<keyword evidence="5" id="KW-1185">Reference proteome</keyword>
<proteinExistence type="predicted"/>
<dbReference type="EMBL" id="CP007128">
    <property type="protein sequence ID" value="AHG89686.1"/>
    <property type="molecule type" value="Genomic_DNA"/>
</dbReference>
<dbReference type="InterPro" id="IPR054255">
    <property type="entry name" value="DUF6986"/>
</dbReference>
<accession>W0RFY6</accession>
<dbReference type="InterPro" id="IPR015813">
    <property type="entry name" value="Pyrv/PenolPyrv_kinase-like_dom"/>
</dbReference>
<dbReference type="Gene3D" id="3.20.20.60">
    <property type="entry name" value="Phosphoenolpyruvate-binding domains"/>
    <property type="match status" value="1"/>
</dbReference>
<dbReference type="Proteomes" id="UP000019151">
    <property type="component" value="Chromosome"/>
</dbReference>
<dbReference type="RefSeq" id="WP_025411174.1">
    <property type="nucleotide sequence ID" value="NZ_CP007128.1"/>
</dbReference>
<dbReference type="InterPro" id="IPR040442">
    <property type="entry name" value="Pyrv_kinase-like_dom_sf"/>
</dbReference>
<dbReference type="SUPFAM" id="SSF51621">
    <property type="entry name" value="Phosphoenolpyruvate/pyruvate domain"/>
    <property type="match status" value="1"/>
</dbReference>
<comment type="cofactor">
    <cofactor evidence="1">
        <name>Mg(2+)</name>
        <dbReference type="ChEBI" id="CHEBI:18420"/>
    </cofactor>
</comment>
<dbReference type="eggNOG" id="COG2301">
    <property type="taxonomic scope" value="Bacteria"/>
</dbReference>
<organism evidence="4 5">
    <name type="scientific">Gemmatirosa kalamazoonensis</name>
    <dbReference type="NCBI Taxonomy" id="861299"/>
    <lineage>
        <taxon>Bacteria</taxon>
        <taxon>Pseudomonadati</taxon>
        <taxon>Gemmatimonadota</taxon>
        <taxon>Gemmatimonadia</taxon>
        <taxon>Gemmatimonadales</taxon>
        <taxon>Gemmatimonadaceae</taxon>
        <taxon>Gemmatirosa</taxon>
    </lineage>
</organism>
<evidence type="ECO:0000256" key="3">
    <source>
        <dbReference type="ARBA" id="ARBA00022842"/>
    </source>
</evidence>
<dbReference type="PATRIC" id="fig|861299.3.peg.2188"/>
<evidence type="ECO:0000256" key="1">
    <source>
        <dbReference type="ARBA" id="ARBA00001946"/>
    </source>
</evidence>
<evidence type="ECO:0000313" key="5">
    <source>
        <dbReference type="Proteomes" id="UP000019151"/>
    </source>
</evidence>
<evidence type="ECO:0000256" key="2">
    <source>
        <dbReference type="ARBA" id="ARBA00022723"/>
    </source>
</evidence>
<dbReference type="HOGENOM" id="CLU_707531_0_0_0"/>
<sequence>MSAFFDPDGLDDAEAALREANLAFARRYPGERAARQPVHTLIEGAQHFTADVAARRGAEALAALGAHAPDAASLGRALGIDGHPALEAIVARVRDKLAREPVEDYRIDFEDGFGVRDDDDEDQAALDVAAELARGVREARLPSSIGVRVKPLTEELRARSVRTLGLLVGALVESGALPERWVVTLPKVTVAEQVAYFVAALRAMERATGLADGALRFEIQLEVPQAIVDATGRSLLPAIVDASDGRLDGVNLGVYDYTAALGITAAHQRLRHPACDHARHVIQTSLAGTGVWLADGSTALLPVPRHDGDSAGVHAGWHLHFDDVRHSLAAGWYQGWDLHAAQLVSRHAAVTSFFLEGVDAAGARLRNFVERAHRTALVGGVLDEPATGQALLAFFHRAMSAGAIADEDAERLTGVTGAELREPSFARVLARRGIR</sequence>